<keyword evidence="2" id="KW-1185">Reference proteome</keyword>
<dbReference type="AlphaFoldDB" id="A0A7J8U6W1"/>
<proteinExistence type="predicted"/>
<dbReference type="Proteomes" id="UP000593573">
    <property type="component" value="Unassembled WGS sequence"/>
</dbReference>
<protein>
    <submittedName>
        <fullName evidence="1">Uncharacterized protein</fullName>
    </submittedName>
</protein>
<comment type="caution">
    <text evidence="1">The sequence shown here is derived from an EMBL/GenBank/DDBJ whole genome shotgun (WGS) entry which is preliminary data.</text>
</comment>
<name>A0A7J8U6W1_9ROSI</name>
<dbReference type="EMBL" id="JABFAB010000004">
    <property type="protein sequence ID" value="MBA0646228.1"/>
    <property type="molecule type" value="Genomic_DNA"/>
</dbReference>
<evidence type="ECO:0000313" key="1">
    <source>
        <dbReference type="EMBL" id="MBA0646228.1"/>
    </source>
</evidence>
<accession>A0A7J8U6W1</accession>
<dbReference type="OrthoDB" id="10444423at2759"/>
<reference evidence="1 2" key="1">
    <citation type="journal article" date="2019" name="Genome Biol. Evol.">
        <title>Insights into the evolution of the New World diploid cottons (Gossypium, subgenus Houzingenia) based on genome sequencing.</title>
        <authorList>
            <person name="Grover C.E."/>
            <person name="Arick M.A. 2nd"/>
            <person name="Thrash A."/>
            <person name="Conover J.L."/>
            <person name="Sanders W.S."/>
            <person name="Peterson D.G."/>
            <person name="Frelichowski J.E."/>
            <person name="Scheffler J.A."/>
            <person name="Scheffler B.E."/>
            <person name="Wendel J.F."/>
        </authorList>
    </citation>
    <scope>NUCLEOTIDE SEQUENCE [LARGE SCALE GENOMIC DNA]</scope>
    <source>
        <strain evidence="1">57</strain>
        <tissue evidence="1">Leaf</tissue>
    </source>
</reference>
<organism evidence="1 2">
    <name type="scientific">Gossypium klotzschianum</name>
    <dbReference type="NCBI Taxonomy" id="34286"/>
    <lineage>
        <taxon>Eukaryota</taxon>
        <taxon>Viridiplantae</taxon>
        <taxon>Streptophyta</taxon>
        <taxon>Embryophyta</taxon>
        <taxon>Tracheophyta</taxon>
        <taxon>Spermatophyta</taxon>
        <taxon>Magnoliopsida</taxon>
        <taxon>eudicotyledons</taxon>
        <taxon>Gunneridae</taxon>
        <taxon>Pentapetalae</taxon>
        <taxon>rosids</taxon>
        <taxon>malvids</taxon>
        <taxon>Malvales</taxon>
        <taxon>Malvaceae</taxon>
        <taxon>Malvoideae</taxon>
        <taxon>Gossypium</taxon>
    </lineage>
</organism>
<evidence type="ECO:0000313" key="2">
    <source>
        <dbReference type="Proteomes" id="UP000593573"/>
    </source>
</evidence>
<sequence>MTVGIQAKVLKAPFEMTKGVEDQIELIETRERSKKASQSRDMLSTLAVRVVNLEESMRDTRETLKEVEGCTDELDSMKVQLKDFVLESLGSILDKLMVMDDALEVMVMTLKEEIIELKGELTIYKATLGSGMLTSRSKKRKMDVPKSKVFKGTRWNRRSVGEECGGITIRIWEEKEKFESFKPKEMGNDRGDHEEE</sequence>
<gene>
    <name evidence="1" type="ORF">Goklo_014207</name>
</gene>